<feature type="compositionally biased region" description="Basic and acidic residues" evidence="1">
    <location>
        <begin position="83"/>
        <end position="92"/>
    </location>
</feature>
<feature type="compositionally biased region" description="Gly residues" evidence="1">
    <location>
        <begin position="96"/>
        <end position="105"/>
    </location>
</feature>
<reference evidence="2" key="1">
    <citation type="journal article" date="2022" name="bioRxiv">
        <title>Sequencing and chromosome-scale assembly of the giantPleurodeles waltlgenome.</title>
        <authorList>
            <person name="Brown T."/>
            <person name="Elewa A."/>
            <person name="Iarovenko S."/>
            <person name="Subramanian E."/>
            <person name="Araus A.J."/>
            <person name="Petzold A."/>
            <person name="Susuki M."/>
            <person name="Suzuki K.-i.T."/>
            <person name="Hayashi T."/>
            <person name="Toyoda A."/>
            <person name="Oliveira C."/>
            <person name="Osipova E."/>
            <person name="Leigh N.D."/>
            <person name="Simon A."/>
            <person name="Yun M.H."/>
        </authorList>
    </citation>
    <scope>NUCLEOTIDE SEQUENCE</scope>
    <source>
        <strain evidence="2">20211129_DDA</strain>
        <tissue evidence="2">Liver</tissue>
    </source>
</reference>
<accession>A0AAV7S9E5</accession>
<evidence type="ECO:0000313" key="2">
    <source>
        <dbReference type="EMBL" id="KAJ1160673.1"/>
    </source>
</evidence>
<dbReference type="AlphaFoldDB" id="A0AAV7S9E5"/>
<keyword evidence="3" id="KW-1185">Reference proteome</keyword>
<proteinExistence type="predicted"/>
<dbReference type="Proteomes" id="UP001066276">
    <property type="component" value="Chromosome 4_2"/>
</dbReference>
<dbReference type="EMBL" id="JANPWB010000008">
    <property type="protein sequence ID" value="KAJ1160673.1"/>
    <property type="molecule type" value="Genomic_DNA"/>
</dbReference>
<evidence type="ECO:0000313" key="3">
    <source>
        <dbReference type="Proteomes" id="UP001066276"/>
    </source>
</evidence>
<gene>
    <name evidence="2" type="ORF">NDU88_001167</name>
</gene>
<name>A0AAV7S9E5_PLEWA</name>
<evidence type="ECO:0000256" key="1">
    <source>
        <dbReference type="SAM" id="MobiDB-lite"/>
    </source>
</evidence>
<feature type="region of interest" description="Disordered" evidence="1">
    <location>
        <begin position="83"/>
        <end position="105"/>
    </location>
</feature>
<protein>
    <submittedName>
        <fullName evidence="2">Uncharacterized protein</fullName>
    </submittedName>
</protein>
<organism evidence="2 3">
    <name type="scientific">Pleurodeles waltl</name>
    <name type="common">Iberian ribbed newt</name>
    <dbReference type="NCBI Taxonomy" id="8319"/>
    <lineage>
        <taxon>Eukaryota</taxon>
        <taxon>Metazoa</taxon>
        <taxon>Chordata</taxon>
        <taxon>Craniata</taxon>
        <taxon>Vertebrata</taxon>
        <taxon>Euteleostomi</taxon>
        <taxon>Amphibia</taxon>
        <taxon>Batrachia</taxon>
        <taxon>Caudata</taxon>
        <taxon>Salamandroidea</taxon>
        <taxon>Salamandridae</taxon>
        <taxon>Pleurodelinae</taxon>
        <taxon>Pleurodeles</taxon>
    </lineage>
</organism>
<sequence length="105" mass="11636">MFCVTYVLGRKALRYTVHPSVNEHSNPITNGARTSRRYFQTEACLQFGLLYAPSEGGAAITSCFVMSHWGRTPRHTALLERKAREGGREHEQGLSCRGGGVPVEL</sequence>
<comment type="caution">
    <text evidence="2">The sequence shown here is derived from an EMBL/GenBank/DDBJ whole genome shotgun (WGS) entry which is preliminary data.</text>
</comment>